<dbReference type="STRING" id="400727.A0A2T7PBW8"/>
<evidence type="ECO:0000313" key="9">
    <source>
        <dbReference type="EMBL" id="PVD30908.1"/>
    </source>
</evidence>
<organism evidence="9 10">
    <name type="scientific">Pomacea canaliculata</name>
    <name type="common">Golden apple snail</name>
    <dbReference type="NCBI Taxonomy" id="400727"/>
    <lineage>
        <taxon>Eukaryota</taxon>
        <taxon>Metazoa</taxon>
        <taxon>Spiralia</taxon>
        <taxon>Lophotrochozoa</taxon>
        <taxon>Mollusca</taxon>
        <taxon>Gastropoda</taxon>
        <taxon>Caenogastropoda</taxon>
        <taxon>Architaenioglossa</taxon>
        <taxon>Ampullarioidea</taxon>
        <taxon>Ampullariidae</taxon>
        <taxon>Pomacea</taxon>
    </lineage>
</organism>
<feature type="domain" description="Beta-galactosidase 1-like first all-beta" evidence="7">
    <location>
        <begin position="260"/>
        <end position="371"/>
    </location>
</feature>
<dbReference type="SUPFAM" id="SSF49785">
    <property type="entry name" value="Galactose-binding domain-like"/>
    <property type="match status" value="1"/>
</dbReference>
<evidence type="ECO:0000256" key="4">
    <source>
        <dbReference type="ARBA" id="ARBA00023180"/>
    </source>
</evidence>
<gene>
    <name evidence="9" type="ORF">C0Q70_10183</name>
</gene>
<dbReference type="InterPro" id="IPR019801">
    <property type="entry name" value="Glyco_hydro_35_CS"/>
</dbReference>
<dbReference type="FunFam" id="2.60.120.260:FF:000021">
    <property type="entry name" value="Beta-galactosidase"/>
    <property type="match status" value="1"/>
</dbReference>
<sequence length="499" mass="56523">MIVRTSDPIYLARVDKWYSVLLTTIQPYLYENGGPIVMVQIENEYGSYFACDYDYLRFLYKKVRFVLGENVVVYTTDGNTDSYLRCGVINESYATVDFGVTYDPAAAFKAQRDYEPKGPLVNSEFYTGWLDHWGHPHSVQSETAVAKSLDLILAYGANVNLFLFEGGTNFGFWNGGDEPPYMTSVTSRDYDAPLNESGDVTPKFYAVRDIVSKYLELPPYPVPPDTLKASYGQTEMMFVSTVQDALSTLCPEGPIFSTYPLAMEDEKIKHYYGYILYRHKLETNIADGELFTKGVRDRGYVMVNQKPMGMLYRDEIIQVKVMGLAGQYLDIFVENQGRVGYGVAMNFMSKGIIYNVTLDGHLLSGWEIYPIHLEYIQKVERSNRFAPEVSISGTLETPSIYKGKINIPNTADQPRDTNLDMRPWVKGQAFINDFNVGRYWPQKGPQVTLYVPAPTMAIPGDNFLFVLELEYSPCSFNTSCSALFTSVPYLNAPPEPDDY</sequence>
<dbReference type="Pfam" id="PF01301">
    <property type="entry name" value="Glyco_hydro_35"/>
    <property type="match status" value="1"/>
</dbReference>
<evidence type="ECO:0000259" key="6">
    <source>
        <dbReference type="Pfam" id="PF01301"/>
    </source>
</evidence>
<dbReference type="InterPro" id="IPR008979">
    <property type="entry name" value="Galactose-bd-like_sf"/>
</dbReference>
<dbReference type="Pfam" id="PF21317">
    <property type="entry name" value="BetaGal_ABD_1"/>
    <property type="match status" value="1"/>
</dbReference>
<dbReference type="AlphaFoldDB" id="A0A2T7PBW8"/>
<feature type="domain" description="Beta-galactosidase galactose-binding" evidence="8">
    <location>
        <begin position="398"/>
        <end position="457"/>
    </location>
</feature>
<dbReference type="InterPro" id="IPR031330">
    <property type="entry name" value="Gly_Hdrlase_35_cat"/>
</dbReference>
<evidence type="ECO:0000256" key="1">
    <source>
        <dbReference type="ARBA" id="ARBA00009809"/>
    </source>
</evidence>
<keyword evidence="3" id="KW-0378">Hydrolase</keyword>
<evidence type="ECO:0000256" key="3">
    <source>
        <dbReference type="ARBA" id="ARBA00022801"/>
    </source>
</evidence>
<keyword evidence="4" id="KW-0325">Glycoprotein</keyword>
<dbReference type="InterPro" id="IPR001944">
    <property type="entry name" value="Glycoside_Hdrlase_35"/>
</dbReference>
<dbReference type="PROSITE" id="PS01182">
    <property type="entry name" value="GLYCOSYL_HYDROL_F35"/>
    <property type="match status" value="1"/>
</dbReference>
<evidence type="ECO:0000313" key="10">
    <source>
        <dbReference type="Proteomes" id="UP000245119"/>
    </source>
</evidence>
<name>A0A2T7PBW8_POMCA</name>
<reference evidence="9 10" key="1">
    <citation type="submission" date="2018-04" db="EMBL/GenBank/DDBJ databases">
        <title>The genome of golden apple snail Pomacea canaliculata provides insight into stress tolerance and invasive adaptation.</title>
        <authorList>
            <person name="Liu C."/>
            <person name="Liu B."/>
            <person name="Ren Y."/>
            <person name="Zhang Y."/>
            <person name="Wang H."/>
            <person name="Li S."/>
            <person name="Jiang F."/>
            <person name="Yin L."/>
            <person name="Zhang G."/>
            <person name="Qian W."/>
            <person name="Fan W."/>
        </authorList>
    </citation>
    <scope>NUCLEOTIDE SEQUENCE [LARGE SCALE GENOMIC DNA]</scope>
    <source>
        <strain evidence="9">SZHN2017</strain>
        <tissue evidence="9">Muscle</tissue>
    </source>
</reference>
<dbReference type="Gene3D" id="3.20.20.80">
    <property type="entry name" value="Glycosidases"/>
    <property type="match status" value="1"/>
</dbReference>
<dbReference type="OrthoDB" id="1657402at2759"/>
<protein>
    <submittedName>
        <fullName evidence="9">Uncharacterized protein</fullName>
    </submittedName>
</protein>
<evidence type="ECO:0000256" key="5">
    <source>
        <dbReference type="ARBA" id="ARBA00023295"/>
    </source>
</evidence>
<accession>A0A2T7PBW8</accession>
<dbReference type="PRINTS" id="PR00742">
    <property type="entry name" value="GLHYDRLASE35"/>
</dbReference>
<comment type="similarity">
    <text evidence="1">Belongs to the glycosyl hydrolase 35 family.</text>
</comment>
<dbReference type="Proteomes" id="UP000245119">
    <property type="component" value="Linkage Group LG5"/>
</dbReference>
<dbReference type="Pfam" id="PF21467">
    <property type="entry name" value="BetaGal_gal-bd"/>
    <property type="match status" value="1"/>
</dbReference>
<evidence type="ECO:0000259" key="7">
    <source>
        <dbReference type="Pfam" id="PF21317"/>
    </source>
</evidence>
<dbReference type="InterPro" id="IPR048912">
    <property type="entry name" value="BetaGal1-like_ABD1"/>
</dbReference>
<evidence type="ECO:0000259" key="8">
    <source>
        <dbReference type="Pfam" id="PF21467"/>
    </source>
</evidence>
<dbReference type="InterPro" id="IPR048913">
    <property type="entry name" value="BetaGal_gal-bd"/>
</dbReference>
<feature type="domain" description="Glycoside hydrolase 35 catalytic" evidence="6">
    <location>
        <begin position="3"/>
        <end position="213"/>
    </location>
</feature>
<dbReference type="GO" id="GO:0004553">
    <property type="term" value="F:hydrolase activity, hydrolyzing O-glycosyl compounds"/>
    <property type="evidence" value="ECO:0007669"/>
    <property type="project" value="InterPro"/>
</dbReference>
<keyword evidence="10" id="KW-1185">Reference proteome</keyword>
<comment type="caution">
    <text evidence="9">The sequence shown here is derived from an EMBL/GenBank/DDBJ whole genome shotgun (WGS) entry which is preliminary data.</text>
</comment>
<dbReference type="Gene3D" id="2.60.120.260">
    <property type="entry name" value="Galactose-binding domain-like"/>
    <property type="match status" value="2"/>
</dbReference>
<proteinExistence type="inferred from homology"/>
<keyword evidence="2" id="KW-0732">Signal</keyword>
<keyword evidence="5" id="KW-0326">Glycosidase</keyword>
<evidence type="ECO:0000256" key="2">
    <source>
        <dbReference type="ARBA" id="ARBA00022729"/>
    </source>
</evidence>
<dbReference type="PANTHER" id="PTHR23421">
    <property type="entry name" value="BETA-GALACTOSIDASE RELATED"/>
    <property type="match status" value="1"/>
</dbReference>
<dbReference type="EMBL" id="PZQS01000005">
    <property type="protein sequence ID" value="PVD30908.1"/>
    <property type="molecule type" value="Genomic_DNA"/>
</dbReference>
<dbReference type="InterPro" id="IPR017853">
    <property type="entry name" value="GH"/>
</dbReference>
<dbReference type="GO" id="GO:0005975">
    <property type="term" value="P:carbohydrate metabolic process"/>
    <property type="evidence" value="ECO:0007669"/>
    <property type="project" value="InterPro"/>
</dbReference>
<dbReference type="SUPFAM" id="SSF51445">
    <property type="entry name" value="(Trans)glycosidases"/>
    <property type="match status" value="1"/>
</dbReference>